<evidence type="ECO:0000256" key="5">
    <source>
        <dbReference type="ARBA" id="ARBA00022692"/>
    </source>
</evidence>
<organism evidence="13 14">
    <name type="scientific">Paraburkholderia fynbosensis</name>
    <dbReference type="NCBI Taxonomy" id="1200993"/>
    <lineage>
        <taxon>Bacteria</taxon>
        <taxon>Pseudomonadati</taxon>
        <taxon>Pseudomonadota</taxon>
        <taxon>Betaproteobacteria</taxon>
        <taxon>Burkholderiales</taxon>
        <taxon>Burkholderiaceae</taxon>
        <taxon>Paraburkholderia</taxon>
    </lineage>
</organism>
<evidence type="ECO:0000259" key="12">
    <source>
        <dbReference type="Pfam" id="PF13609"/>
    </source>
</evidence>
<dbReference type="GO" id="GO:0034220">
    <property type="term" value="P:monoatomic ion transmembrane transport"/>
    <property type="evidence" value="ECO:0007669"/>
    <property type="project" value="InterPro"/>
</dbReference>
<dbReference type="Gene3D" id="2.40.160.10">
    <property type="entry name" value="Porin"/>
    <property type="match status" value="1"/>
</dbReference>
<protein>
    <submittedName>
        <fullName evidence="13">Outer membrane porin protein</fullName>
    </submittedName>
</protein>
<keyword evidence="5" id="KW-0812">Transmembrane</keyword>
<comment type="subunit">
    <text evidence="2">Homotrimer.</text>
</comment>
<dbReference type="Pfam" id="PF13609">
    <property type="entry name" value="Porin_4"/>
    <property type="match status" value="1"/>
</dbReference>
<keyword evidence="4" id="KW-1134">Transmembrane beta strand</keyword>
<evidence type="ECO:0000256" key="10">
    <source>
        <dbReference type="ARBA" id="ARBA00023237"/>
    </source>
</evidence>
<feature type="chain" id="PRO_5026915206" evidence="11">
    <location>
        <begin position="22"/>
        <end position="398"/>
    </location>
</feature>
<evidence type="ECO:0000256" key="1">
    <source>
        <dbReference type="ARBA" id="ARBA00004571"/>
    </source>
</evidence>
<dbReference type="AlphaFoldDB" id="A0A6J5GFW8"/>
<dbReference type="InterPro" id="IPR023614">
    <property type="entry name" value="Porin_dom_sf"/>
</dbReference>
<feature type="domain" description="Porin" evidence="12">
    <location>
        <begin position="11"/>
        <end position="356"/>
    </location>
</feature>
<keyword evidence="6 11" id="KW-0732">Signal</keyword>
<gene>
    <name evidence="13" type="ORF">LMG27177_04044</name>
</gene>
<dbReference type="SUPFAM" id="SSF56935">
    <property type="entry name" value="Porins"/>
    <property type="match status" value="1"/>
</dbReference>
<keyword evidence="14" id="KW-1185">Reference proteome</keyword>
<dbReference type="GO" id="GO:0046930">
    <property type="term" value="C:pore complex"/>
    <property type="evidence" value="ECO:0007669"/>
    <property type="project" value="UniProtKB-KW"/>
</dbReference>
<keyword evidence="9" id="KW-0472">Membrane</keyword>
<evidence type="ECO:0000256" key="9">
    <source>
        <dbReference type="ARBA" id="ARBA00023136"/>
    </source>
</evidence>
<evidence type="ECO:0000256" key="11">
    <source>
        <dbReference type="SAM" id="SignalP"/>
    </source>
</evidence>
<dbReference type="PANTHER" id="PTHR34501:SF9">
    <property type="entry name" value="MAJOR OUTER MEMBRANE PROTEIN P.IA"/>
    <property type="match status" value="1"/>
</dbReference>
<dbReference type="EMBL" id="CADIKI010000011">
    <property type="protein sequence ID" value="CAB3796157.1"/>
    <property type="molecule type" value="Genomic_DNA"/>
</dbReference>
<reference evidence="13 14" key="1">
    <citation type="submission" date="2020-04" db="EMBL/GenBank/DDBJ databases">
        <authorList>
            <person name="De Canck E."/>
        </authorList>
    </citation>
    <scope>NUCLEOTIDE SEQUENCE [LARGE SCALE GENOMIC DNA]</scope>
    <source>
        <strain evidence="13 14">LMG 27177</strain>
    </source>
</reference>
<feature type="signal peptide" evidence="11">
    <location>
        <begin position="1"/>
        <end position="21"/>
    </location>
</feature>
<comment type="subcellular location">
    <subcellularLocation>
        <location evidence="1">Cell outer membrane</location>
        <topology evidence="1">Multi-pass membrane protein</topology>
    </subcellularLocation>
</comment>
<dbReference type="InterPro" id="IPR002299">
    <property type="entry name" value="Porin_Neis"/>
</dbReference>
<name>A0A6J5GFW8_9BURK</name>
<dbReference type="InterPro" id="IPR001702">
    <property type="entry name" value="Porin_Gram-ve"/>
</dbReference>
<evidence type="ECO:0000256" key="3">
    <source>
        <dbReference type="ARBA" id="ARBA00022448"/>
    </source>
</evidence>
<dbReference type="PRINTS" id="PR00182">
    <property type="entry name" value="ECOLNEIPORIN"/>
</dbReference>
<dbReference type="GO" id="GO:0015288">
    <property type="term" value="F:porin activity"/>
    <property type="evidence" value="ECO:0007669"/>
    <property type="project" value="UniProtKB-KW"/>
</dbReference>
<sequence>MMKKHWFATPLLLSFAGIASAQSSVMLYGIVDAGITYRTNERSGSTGAYTGHSNVAATSGNLSGSRWGIKGNEQLGGGWTALFQLEDGFDISNGKVGQNGGLFGRQAFVGIGSAQYGTITMGRQYTSLNDFVSPVAPVALVGGYGAHPGDIDDLDQTARVNNSIKYTSAAYAGFTFGALYGFGGQPGSVKQQNTWSVGASYANGPVHVGVGYERSDNTKNGAGDTTAGKWSATDDGLFNSSINEGYASAQSQQIVAAGATYDFGPVLAGVNYSNVQYRSGADSLFNGRATFNVAGVFAQWTVRPELRLFAGYSYTRGGEVDGVDDRAQYHTVSLGAQYKLSNRSTAYLMGGYQHASGMTLDALGNPVAATASVTDKGNGHSSAAQSQAIVSIGVRHRF</sequence>
<dbReference type="GO" id="GO:0009279">
    <property type="term" value="C:cell outer membrane"/>
    <property type="evidence" value="ECO:0007669"/>
    <property type="project" value="UniProtKB-SubCell"/>
</dbReference>
<evidence type="ECO:0000313" key="13">
    <source>
        <dbReference type="EMBL" id="CAB3796157.1"/>
    </source>
</evidence>
<dbReference type="PRINTS" id="PR00184">
    <property type="entry name" value="NEISSPPORIN"/>
</dbReference>
<keyword evidence="3" id="KW-0813">Transport</keyword>
<dbReference type="Proteomes" id="UP000494252">
    <property type="component" value="Unassembled WGS sequence"/>
</dbReference>
<proteinExistence type="predicted"/>
<keyword evidence="7" id="KW-0406">Ion transport</keyword>
<evidence type="ECO:0000313" key="14">
    <source>
        <dbReference type="Proteomes" id="UP000494252"/>
    </source>
</evidence>
<accession>A0A6J5GFW8</accession>
<evidence type="ECO:0000256" key="6">
    <source>
        <dbReference type="ARBA" id="ARBA00022729"/>
    </source>
</evidence>
<keyword evidence="8" id="KW-0626">Porin</keyword>
<evidence type="ECO:0000256" key="4">
    <source>
        <dbReference type="ARBA" id="ARBA00022452"/>
    </source>
</evidence>
<evidence type="ECO:0000256" key="2">
    <source>
        <dbReference type="ARBA" id="ARBA00011233"/>
    </source>
</evidence>
<evidence type="ECO:0000256" key="8">
    <source>
        <dbReference type="ARBA" id="ARBA00023114"/>
    </source>
</evidence>
<keyword evidence="10" id="KW-0998">Cell outer membrane</keyword>
<dbReference type="InterPro" id="IPR033900">
    <property type="entry name" value="Gram_neg_porin_domain"/>
</dbReference>
<dbReference type="InterPro" id="IPR050298">
    <property type="entry name" value="Gram-neg_bact_OMP"/>
</dbReference>
<evidence type="ECO:0000256" key="7">
    <source>
        <dbReference type="ARBA" id="ARBA00023065"/>
    </source>
</evidence>
<dbReference type="CDD" id="cd00342">
    <property type="entry name" value="gram_neg_porins"/>
    <property type="match status" value="1"/>
</dbReference>
<dbReference type="PANTHER" id="PTHR34501">
    <property type="entry name" value="PROTEIN YDDL-RELATED"/>
    <property type="match status" value="1"/>
</dbReference>